<evidence type="ECO:0000256" key="6">
    <source>
        <dbReference type="ARBA" id="ARBA00022842"/>
    </source>
</evidence>
<keyword evidence="2 9" id="KW-0808">Transferase</keyword>
<dbReference type="InterPro" id="IPR004821">
    <property type="entry name" value="Cyt_trans-like"/>
</dbReference>
<comment type="pathway">
    <text evidence="9">Cofactor biosynthesis; coenzyme A biosynthesis; CoA from (R)-pantothenate: step 4/5.</text>
</comment>
<feature type="binding site" evidence="9">
    <location>
        <begin position="9"/>
        <end position="10"/>
    </location>
    <ligand>
        <name>ATP</name>
        <dbReference type="ChEBI" id="CHEBI:30616"/>
    </ligand>
</feature>
<evidence type="ECO:0000256" key="4">
    <source>
        <dbReference type="ARBA" id="ARBA00022741"/>
    </source>
</evidence>
<dbReference type="Gene3D" id="3.40.50.620">
    <property type="entry name" value="HUPs"/>
    <property type="match status" value="1"/>
</dbReference>
<evidence type="ECO:0000256" key="1">
    <source>
        <dbReference type="ARBA" id="ARBA00022490"/>
    </source>
</evidence>
<keyword evidence="3 9" id="KW-0548">Nucleotidyltransferase</keyword>
<feature type="binding site" evidence="9">
    <location>
        <position position="73"/>
    </location>
    <ligand>
        <name>substrate</name>
    </ligand>
</feature>
<comment type="function">
    <text evidence="9">Reversibly transfers an adenylyl group from ATP to 4'-phosphopantetheine, yielding dephospho-CoA (dPCoA) and pyrophosphate.</text>
</comment>
<keyword evidence="7 9" id="KW-0173">Coenzyme A biosynthesis</keyword>
<feature type="binding site" evidence="9">
    <location>
        <position position="41"/>
    </location>
    <ligand>
        <name>substrate</name>
    </ligand>
</feature>
<name>A0A6B0YY14_9CHLR</name>
<comment type="similarity">
    <text evidence="9">Belongs to the bacterial CoaD family.</text>
</comment>
<dbReference type="GO" id="GO:0015937">
    <property type="term" value="P:coenzyme A biosynthetic process"/>
    <property type="evidence" value="ECO:0007669"/>
    <property type="project" value="UniProtKB-UniRule"/>
</dbReference>
<dbReference type="PANTHER" id="PTHR21342">
    <property type="entry name" value="PHOSPHOPANTETHEINE ADENYLYLTRANSFERASE"/>
    <property type="match status" value="1"/>
</dbReference>
<dbReference type="Pfam" id="PF01467">
    <property type="entry name" value="CTP_transf_like"/>
    <property type="match status" value="1"/>
</dbReference>
<keyword evidence="6 9" id="KW-0460">Magnesium</keyword>
<feature type="binding site" evidence="9">
    <location>
        <position position="17"/>
    </location>
    <ligand>
        <name>ATP</name>
        <dbReference type="ChEBI" id="CHEBI:30616"/>
    </ligand>
</feature>
<evidence type="ECO:0000256" key="3">
    <source>
        <dbReference type="ARBA" id="ARBA00022695"/>
    </source>
</evidence>
<evidence type="ECO:0000313" key="11">
    <source>
        <dbReference type="EMBL" id="MXY95085.1"/>
    </source>
</evidence>
<comment type="catalytic activity">
    <reaction evidence="8 9">
        <text>(R)-4'-phosphopantetheine + ATP + H(+) = 3'-dephospho-CoA + diphosphate</text>
        <dbReference type="Rhea" id="RHEA:19801"/>
        <dbReference type="ChEBI" id="CHEBI:15378"/>
        <dbReference type="ChEBI" id="CHEBI:30616"/>
        <dbReference type="ChEBI" id="CHEBI:33019"/>
        <dbReference type="ChEBI" id="CHEBI:57328"/>
        <dbReference type="ChEBI" id="CHEBI:61723"/>
        <dbReference type="EC" id="2.7.7.3"/>
    </reaction>
</comment>
<feature type="binding site" evidence="9">
    <location>
        <begin position="123"/>
        <end position="129"/>
    </location>
    <ligand>
        <name>ATP</name>
        <dbReference type="ChEBI" id="CHEBI:30616"/>
    </ligand>
</feature>
<accession>A0A6B0YY14</accession>
<proteinExistence type="inferred from homology"/>
<reference evidence="11" key="1">
    <citation type="submission" date="2019-09" db="EMBL/GenBank/DDBJ databases">
        <title>Characterisation of the sponge microbiome using genome-centric metagenomics.</title>
        <authorList>
            <person name="Engelberts J.P."/>
            <person name="Robbins S.J."/>
            <person name="De Goeij J.M."/>
            <person name="Aranda M."/>
            <person name="Bell S.C."/>
            <person name="Webster N.S."/>
        </authorList>
    </citation>
    <scope>NUCLEOTIDE SEQUENCE</scope>
    <source>
        <strain evidence="11">SB0664_bin_27</strain>
    </source>
</reference>
<dbReference type="CDD" id="cd02163">
    <property type="entry name" value="PPAT"/>
    <property type="match status" value="1"/>
</dbReference>
<evidence type="ECO:0000256" key="8">
    <source>
        <dbReference type="ARBA" id="ARBA00029346"/>
    </source>
</evidence>
<evidence type="ECO:0000256" key="9">
    <source>
        <dbReference type="HAMAP-Rule" id="MF_00151"/>
    </source>
</evidence>
<evidence type="ECO:0000256" key="2">
    <source>
        <dbReference type="ARBA" id="ARBA00022679"/>
    </source>
</evidence>
<keyword evidence="4 9" id="KW-0547">Nucleotide-binding</keyword>
<comment type="cofactor">
    <cofactor evidence="9">
        <name>Mg(2+)</name>
        <dbReference type="ChEBI" id="CHEBI:18420"/>
    </cofactor>
</comment>
<organism evidence="11">
    <name type="scientific">Caldilineaceae bacterium SB0664_bin_27</name>
    <dbReference type="NCBI Taxonomy" id="2605260"/>
    <lineage>
        <taxon>Bacteria</taxon>
        <taxon>Bacillati</taxon>
        <taxon>Chloroflexota</taxon>
        <taxon>Caldilineae</taxon>
        <taxon>Caldilineales</taxon>
        <taxon>Caldilineaceae</taxon>
    </lineage>
</organism>
<feature type="binding site" evidence="9">
    <location>
        <position position="87"/>
    </location>
    <ligand>
        <name>substrate</name>
    </ligand>
</feature>
<comment type="subcellular location">
    <subcellularLocation>
        <location evidence="9">Cytoplasm</location>
    </subcellularLocation>
</comment>
<dbReference type="GO" id="GO:0004595">
    <property type="term" value="F:pantetheine-phosphate adenylyltransferase activity"/>
    <property type="evidence" value="ECO:0007669"/>
    <property type="project" value="UniProtKB-UniRule"/>
</dbReference>
<feature type="binding site" evidence="9">
    <location>
        <begin position="88"/>
        <end position="90"/>
    </location>
    <ligand>
        <name>ATP</name>
        <dbReference type="ChEBI" id="CHEBI:30616"/>
    </ligand>
</feature>
<sequence>MTRAIYPGSFDPLHFGHVDIARRAAELFDELLVTVFDAPAKRLLFSTEERIEIAREALKGVQNISIVSYSGLTVKWAQQHGVRVIVRGIRNVDDLSFESRIDMANRQMAPQIETCYLLCSPQYVYLSSTILKEVASLDGDVSHWVTPHTEQALQQRFAERKQ</sequence>
<dbReference type="UniPathway" id="UPA00241">
    <property type="reaction ID" value="UER00355"/>
</dbReference>
<dbReference type="NCBIfam" id="TIGR01510">
    <property type="entry name" value="coaD_prev_kdtB"/>
    <property type="match status" value="1"/>
</dbReference>
<evidence type="ECO:0000259" key="10">
    <source>
        <dbReference type="Pfam" id="PF01467"/>
    </source>
</evidence>
<dbReference type="EC" id="2.7.7.3" evidence="9"/>
<dbReference type="AlphaFoldDB" id="A0A6B0YY14"/>
<dbReference type="HAMAP" id="MF_00151">
    <property type="entry name" value="PPAT_bact"/>
    <property type="match status" value="1"/>
</dbReference>
<keyword evidence="5 9" id="KW-0067">ATP-binding</keyword>
<dbReference type="EMBL" id="VXRG01000135">
    <property type="protein sequence ID" value="MXY95085.1"/>
    <property type="molecule type" value="Genomic_DNA"/>
</dbReference>
<dbReference type="PANTHER" id="PTHR21342:SF1">
    <property type="entry name" value="PHOSPHOPANTETHEINE ADENYLYLTRANSFERASE"/>
    <property type="match status" value="1"/>
</dbReference>
<keyword evidence="1 9" id="KW-0963">Cytoplasm</keyword>
<feature type="domain" description="Cytidyltransferase-like" evidence="10">
    <location>
        <begin position="5"/>
        <end position="133"/>
    </location>
</feature>
<protein>
    <recommendedName>
        <fullName evidence="9">Phosphopantetheine adenylyltransferase</fullName>
        <ecNumber evidence="9">2.7.7.3</ecNumber>
    </recommendedName>
    <alternativeName>
        <fullName evidence="9">Dephospho-CoA pyrophosphorylase</fullName>
    </alternativeName>
    <alternativeName>
        <fullName evidence="9">Pantetheine-phosphate adenylyltransferase</fullName>
        <shortName evidence="9">PPAT</shortName>
    </alternativeName>
</protein>
<dbReference type="InterPro" id="IPR001980">
    <property type="entry name" value="PPAT"/>
</dbReference>
<feature type="site" description="Transition state stabilizer" evidence="9">
    <location>
        <position position="17"/>
    </location>
</feature>
<comment type="subunit">
    <text evidence="9">Homohexamer.</text>
</comment>
<dbReference type="NCBIfam" id="TIGR00125">
    <property type="entry name" value="cyt_tran_rel"/>
    <property type="match status" value="1"/>
</dbReference>
<dbReference type="InterPro" id="IPR014729">
    <property type="entry name" value="Rossmann-like_a/b/a_fold"/>
</dbReference>
<dbReference type="GO" id="GO:0005524">
    <property type="term" value="F:ATP binding"/>
    <property type="evidence" value="ECO:0007669"/>
    <property type="project" value="UniProtKB-KW"/>
</dbReference>
<evidence type="ECO:0000256" key="7">
    <source>
        <dbReference type="ARBA" id="ARBA00022993"/>
    </source>
</evidence>
<comment type="caution">
    <text evidence="11">The sequence shown here is derived from an EMBL/GenBank/DDBJ whole genome shotgun (WGS) entry which is preliminary data.</text>
</comment>
<gene>
    <name evidence="9 11" type="primary">coaD</name>
    <name evidence="11" type="ORF">F4Y42_16715</name>
</gene>
<evidence type="ECO:0000256" key="5">
    <source>
        <dbReference type="ARBA" id="ARBA00022840"/>
    </source>
</evidence>
<dbReference type="SUPFAM" id="SSF52374">
    <property type="entry name" value="Nucleotidylyl transferase"/>
    <property type="match status" value="1"/>
</dbReference>
<dbReference type="GO" id="GO:0005737">
    <property type="term" value="C:cytoplasm"/>
    <property type="evidence" value="ECO:0007669"/>
    <property type="project" value="UniProtKB-SubCell"/>
</dbReference>
<feature type="binding site" evidence="9">
    <location>
        <position position="9"/>
    </location>
    <ligand>
        <name>substrate</name>
    </ligand>
</feature>
<dbReference type="PRINTS" id="PR01020">
    <property type="entry name" value="LPSBIOSNTHSS"/>
</dbReference>
<feature type="binding site" evidence="9">
    <location>
        <position position="98"/>
    </location>
    <ligand>
        <name>ATP</name>
        <dbReference type="ChEBI" id="CHEBI:30616"/>
    </ligand>
</feature>